<dbReference type="Pfam" id="PF05899">
    <property type="entry name" value="Cupin_3"/>
    <property type="match status" value="1"/>
</dbReference>
<reference evidence="2 3" key="1">
    <citation type="submission" date="2017-10" db="EMBL/GenBank/DDBJ databases">
        <title>Draft genome of two endophytic bacteria isolated from 'guarana' Paullinia cupana (Mart.) Ducke.</title>
        <authorList>
            <person name="Siqueira K.A."/>
            <person name="Liotti R.G."/>
            <person name="Mendes T.A."/>
            <person name="Soares M.A."/>
        </authorList>
    </citation>
    <scope>NUCLEOTIDE SEQUENCE [LARGE SCALE GENOMIC DNA]</scope>
    <source>
        <strain evidence="2 3">342</strain>
    </source>
</reference>
<proteinExistence type="predicted"/>
<dbReference type="Gene3D" id="2.60.120.10">
    <property type="entry name" value="Jelly Rolls"/>
    <property type="match status" value="1"/>
</dbReference>
<dbReference type="EMBL" id="PDET01000011">
    <property type="protein sequence ID" value="PRD14450.1"/>
    <property type="molecule type" value="Genomic_DNA"/>
</dbReference>
<accession>A0A2S9I9H3</accession>
<dbReference type="OrthoDB" id="9799053at2"/>
<keyword evidence="3" id="KW-1185">Reference proteome</keyword>
<gene>
    <name evidence="2" type="ORF">CQW29_16490</name>
</gene>
<sequence length="118" mass="12771">MKVQKIAQPAAIESLEACGSVEGLPGSPPIKVFGLEKKIPGKEDIDTGIFECSAGIYRRGVKQAEVMHILSGSGTFTTDGEEPVSFKGGDTLFFEANTQGTWVVETQMRKVYVIFDVK</sequence>
<dbReference type="AlphaFoldDB" id="A0A2S9I9H3"/>
<dbReference type="InterPro" id="IPR008579">
    <property type="entry name" value="UGlyAH_Cupin_dom"/>
</dbReference>
<feature type="domain" description="(S)-ureidoglycine aminohydrolase cupin" evidence="1">
    <location>
        <begin position="45"/>
        <end position="112"/>
    </location>
</feature>
<dbReference type="Proteomes" id="UP000239181">
    <property type="component" value="Unassembled WGS sequence"/>
</dbReference>
<evidence type="ECO:0000313" key="2">
    <source>
        <dbReference type="EMBL" id="PRD14450.1"/>
    </source>
</evidence>
<comment type="caution">
    <text evidence="2">The sequence shown here is derived from an EMBL/GenBank/DDBJ whole genome shotgun (WGS) entry which is preliminary data.</text>
</comment>
<dbReference type="PANTHER" id="PTHR40943">
    <property type="entry name" value="CYTOPLASMIC PROTEIN-RELATED"/>
    <property type="match status" value="1"/>
</dbReference>
<evidence type="ECO:0000313" key="3">
    <source>
        <dbReference type="Proteomes" id="UP000239181"/>
    </source>
</evidence>
<dbReference type="RefSeq" id="WP_105593813.1">
    <property type="nucleotide sequence ID" value="NZ_PDET01000011.1"/>
</dbReference>
<organism evidence="2 3">
    <name type="scientific">Pantoea coffeiphila</name>
    <dbReference type="NCBI Taxonomy" id="1465635"/>
    <lineage>
        <taxon>Bacteria</taxon>
        <taxon>Pseudomonadati</taxon>
        <taxon>Pseudomonadota</taxon>
        <taxon>Gammaproteobacteria</taxon>
        <taxon>Enterobacterales</taxon>
        <taxon>Erwiniaceae</taxon>
        <taxon>Pantoea</taxon>
    </lineage>
</organism>
<dbReference type="InterPro" id="IPR011051">
    <property type="entry name" value="RmlC_Cupin_sf"/>
</dbReference>
<dbReference type="InterPro" id="IPR014710">
    <property type="entry name" value="RmlC-like_jellyroll"/>
</dbReference>
<dbReference type="PANTHER" id="PTHR40943:SF1">
    <property type="entry name" value="CYTOPLASMIC PROTEIN"/>
    <property type="match status" value="1"/>
</dbReference>
<evidence type="ECO:0000259" key="1">
    <source>
        <dbReference type="Pfam" id="PF05899"/>
    </source>
</evidence>
<dbReference type="SUPFAM" id="SSF51182">
    <property type="entry name" value="RmlC-like cupins"/>
    <property type="match status" value="1"/>
</dbReference>
<name>A0A2S9I9H3_9GAMM</name>
<protein>
    <recommendedName>
        <fullName evidence="1">(S)-ureidoglycine aminohydrolase cupin domain-containing protein</fullName>
    </recommendedName>
</protein>